<dbReference type="RefSeq" id="WP_133420405.1">
    <property type="nucleotide sequence ID" value="NZ_SDGP01000007.1"/>
</dbReference>
<accession>A0A4R6C293</accession>
<evidence type="ECO:0000313" key="3">
    <source>
        <dbReference type="EMBL" id="TDM15175.1"/>
    </source>
</evidence>
<keyword evidence="2" id="KW-0812">Transmembrane</keyword>
<protein>
    <submittedName>
        <fullName evidence="3">Sortase</fullName>
    </submittedName>
</protein>
<dbReference type="InterPro" id="IPR023365">
    <property type="entry name" value="Sortase_dom-sf"/>
</dbReference>
<dbReference type="AlphaFoldDB" id="A0A4R6C293"/>
<name>A0A4R6C293_9STAP</name>
<keyword evidence="2" id="KW-1133">Transmembrane helix</keyword>
<keyword evidence="1" id="KW-0378">Hydrolase</keyword>
<gene>
    <name evidence="3" type="ORF">ETI04_10730</name>
</gene>
<organism evidence="3 4">
    <name type="scientific">Macrococcoides canis</name>
    <dbReference type="NCBI Taxonomy" id="1855823"/>
    <lineage>
        <taxon>Bacteria</taxon>
        <taxon>Bacillati</taxon>
        <taxon>Bacillota</taxon>
        <taxon>Bacilli</taxon>
        <taxon>Bacillales</taxon>
        <taxon>Staphylococcaceae</taxon>
        <taxon>Macrococcoides</taxon>
    </lineage>
</organism>
<evidence type="ECO:0000313" key="4">
    <source>
        <dbReference type="Proteomes" id="UP000294865"/>
    </source>
</evidence>
<keyword evidence="2" id="KW-0472">Membrane</keyword>
<dbReference type="Gene3D" id="2.40.260.10">
    <property type="entry name" value="Sortase"/>
    <property type="match status" value="1"/>
</dbReference>
<evidence type="ECO:0000256" key="2">
    <source>
        <dbReference type="SAM" id="Phobius"/>
    </source>
</evidence>
<proteinExistence type="predicted"/>
<dbReference type="EMBL" id="SDQG01000009">
    <property type="protein sequence ID" value="TDM15175.1"/>
    <property type="molecule type" value="Genomic_DNA"/>
</dbReference>
<dbReference type="Proteomes" id="UP000294865">
    <property type="component" value="Unassembled WGS sequence"/>
</dbReference>
<dbReference type="GO" id="GO:0016787">
    <property type="term" value="F:hydrolase activity"/>
    <property type="evidence" value="ECO:0007669"/>
    <property type="project" value="UniProtKB-KW"/>
</dbReference>
<reference evidence="3 4" key="1">
    <citation type="submission" date="2019-01" db="EMBL/GenBank/DDBJ databases">
        <title>Draft genome sequences of Macrococcus caseolyticus, Macrococcus canis, Macrococcus bohemicus and Macrococcus goetzii.</title>
        <authorList>
            <person name="Mazhar S."/>
            <person name="Altermann E."/>
            <person name="Hill C."/>
            <person name="Mcauliffe O."/>
        </authorList>
    </citation>
    <scope>NUCLEOTIDE SEQUENCE [LARGE SCALE GENOMIC DNA]</scope>
    <source>
        <strain evidence="3 4">DPC7162</strain>
    </source>
</reference>
<evidence type="ECO:0000256" key="1">
    <source>
        <dbReference type="ARBA" id="ARBA00022801"/>
    </source>
</evidence>
<dbReference type="SUPFAM" id="SSF63817">
    <property type="entry name" value="Sortase"/>
    <property type="match status" value="1"/>
</dbReference>
<comment type="caution">
    <text evidence="3">The sequence shown here is derived from an EMBL/GenBank/DDBJ whole genome shotgun (WGS) entry which is preliminary data.</text>
</comment>
<dbReference type="InterPro" id="IPR005754">
    <property type="entry name" value="Sortase"/>
</dbReference>
<dbReference type="Pfam" id="PF04203">
    <property type="entry name" value="Sortase"/>
    <property type="match status" value="1"/>
</dbReference>
<feature type="transmembrane region" description="Helical" evidence="2">
    <location>
        <begin position="16"/>
        <end position="38"/>
    </location>
</feature>
<sequence length="235" mass="27002">MTEYELLVQRYQERKYFIKFITLIILVLILGISLLFLAKPFNIRILVPGTIHRALYMTENLSEEKLAINNKSYSTYDISKIEEYDRVPINSFIDKKRVVGLITIPEIHKEIPITKGLDDNQLNVSVGTAKKESDMGKANYVIAGYSIIDSDELFSNIDQISIYSSIYVTDKNVIYEYSVTDKLHKLNSISSAIYSEEEGKLTLITKKSGQYTIVEGKLINKYQYDSPPKLYKLRS</sequence>